<dbReference type="AlphaFoldDB" id="A0A2G3DWV7"/>
<dbReference type="EMBL" id="PDYF01000008">
    <property type="protein sequence ID" value="PHU35516.1"/>
    <property type="molecule type" value="Genomic_DNA"/>
</dbReference>
<proteinExistence type="predicted"/>
<name>A0A2G3DWV7_9FIRM</name>
<organism evidence="1 4">
    <name type="scientific">Pseudobutyrivibrio ruminis</name>
    <dbReference type="NCBI Taxonomy" id="46206"/>
    <lineage>
        <taxon>Bacteria</taxon>
        <taxon>Bacillati</taxon>
        <taxon>Bacillota</taxon>
        <taxon>Clostridia</taxon>
        <taxon>Lachnospirales</taxon>
        <taxon>Lachnospiraceae</taxon>
        <taxon>Pseudobutyrivibrio</taxon>
    </lineage>
</organism>
<reference evidence="1" key="1">
    <citation type="submission" date="2017-10" db="EMBL/GenBank/DDBJ databases">
        <title>Resolving the taxonomy of Roseburia spp., Eubacterium rectale and Agathobacter spp. through phylogenomic analysis.</title>
        <authorList>
            <person name="Sheridan P.O."/>
            <person name="Walker A.W."/>
            <person name="Duncan S.H."/>
            <person name="Scott K.P."/>
            <person name="Toole P.W.O."/>
            <person name="Luis P."/>
            <person name="Flint H.J."/>
        </authorList>
    </citation>
    <scope>NUCLEOTIDE SEQUENCE [LARGE SCALE GENOMIC DNA]</scope>
    <source>
        <strain evidence="2">JK10</strain>
        <strain evidence="1">JK626</strain>
    </source>
</reference>
<evidence type="ECO:0000313" key="3">
    <source>
        <dbReference type="Proteomes" id="UP000224317"/>
    </source>
</evidence>
<gene>
    <name evidence="2" type="ORF">CSX00_02385</name>
    <name evidence="1" type="ORF">CSX01_02640</name>
</gene>
<dbReference type="Pfam" id="PF20185">
    <property type="entry name" value="DUF6548"/>
    <property type="match status" value="1"/>
</dbReference>
<dbReference type="EMBL" id="PDYH01000008">
    <property type="protein sequence ID" value="PHU41181.1"/>
    <property type="molecule type" value="Genomic_DNA"/>
</dbReference>
<accession>A0A2G3DWV7</accession>
<dbReference type="InterPro" id="IPR046678">
    <property type="entry name" value="DUF6548"/>
</dbReference>
<sequence>MAGSKIKGQTRKTNERFFDEYKIFDEILCERFNVPEHGVTEYIKRMKEAVTEAREAIPEWDVTYQRLKNIKKRSDGLKSQELTFDDFQGKDEDVVWMNIFCEKMDANADPLSKYSTMSFTYKRRSKTLLQRIMEALNLG</sequence>
<evidence type="ECO:0000313" key="1">
    <source>
        <dbReference type="EMBL" id="PHU35516.1"/>
    </source>
</evidence>
<dbReference type="Proteomes" id="UP000225889">
    <property type="component" value="Unassembled WGS sequence"/>
</dbReference>
<keyword evidence="3" id="KW-1185">Reference proteome</keyword>
<protein>
    <submittedName>
        <fullName evidence="1">Uncharacterized protein</fullName>
    </submittedName>
</protein>
<comment type="caution">
    <text evidence="1">The sequence shown here is derived from an EMBL/GenBank/DDBJ whole genome shotgun (WGS) entry which is preliminary data.</text>
</comment>
<dbReference type="Proteomes" id="UP000224317">
    <property type="component" value="Unassembled WGS sequence"/>
</dbReference>
<evidence type="ECO:0000313" key="2">
    <source>
        <dbReference type="EMBL" id="PHU41181.1"/>
    </source>
</evidence>
<dbReference type="RefSeq" id="WP_099391341.1">
    <property type="nucleotide sequence ID" value="NZ_PDYF01000008.1"/>
</dbReference>
<reference evidence="1" key="2">
    <citation type="submission" date="2017-10" db="EMBL/GenBank/DDBJ databases">
        <authorList>
            <person name="Banno H."/>
            <person name="Chua N.-H."/>
        </authorList>
    </citation>
    <scope>NUCLEOTIDE SEQUENCE [LARGE SCALE GENOMIC DNA]</scope>
    <source>
        <strain evidence="2">JK10</strain>
        <strain evidence="1">JK626</strain>
    </source>
</reference>
<evidence type="ECO:0000313" key="4">
    <source>
        <dbReference type="Proteomes" id="UP000225889"/>
    </source>
</evidence>